<dbReference type="InterPro" id="IPR013538">
    <property type="entry name" value="ASHA1/2-like_C"/>
</dbReference>
<dbReference type="SUPFAM" id="SSF55961">
    <property type="entry name" value="Bet v1-like"/>
    <property type="match status" value="1"/>
</dbReference>
<dbReference type="Proteomes" id="UP001138757">
    <property type="component" value="Unassembled WGS sequence"/>
</dbReference>
<gene>
    <name evidence="3" type="ORF">KK488_11340</name>
</gene>
<dbReference type="CDD" id="cd07814">
    <property type="entry name" value="SRPBCC_CalC_Aha1-like"/>
    <property type="match status" value="1"/>
</dbReference>
<comment type="similarity">
    <text evidence="1">Belongs to the AHA1 family.</text>
</comment>
<accession>A0A9X1DCV5</accession>
<comment type="caution">
    <text evidence="3">The sequence shown here is derived from an EMBL/GenBank/DDBJ whole genome shotgun (WGS) entry which is preliminary data.</text>
</comment>
<evidence type="ECO:0000256" key="1">
    <source>
        <dbReference type="ARBA" id="ARBA00006817"/>
    </source>
</evidence>
<evidence type="ECO:0000259" key="2">
    <source>
        <dbReference type="Pfam" id="PF08327"/>
    </source>
</evidence>
<dbReference type="RefSeq" id="WP_214623600.1">
    <property type="nucleotide sequence ID" value="NZ_JAHGAW010000007.1"/>
</dbReference>
<reference evidence="3" key="1">
    <citation type="submission" date="2021-05" db="EMBL/GenBank/DDBJ databases">
        <title>Genome of Sphingobium sp. strain.</title>
        <authorList>
            <person name="Fan R."/>
        </authorList>
    </citation>
    <scope>NUCLEOTIDE SEQUENCE</scope>
    <source>
        <strain evidence="3">H33</strain>
    </source>
</reference>
<keyword evidence="4" id="KW-1185">Reference proteome</keyword>
<dbReference type="AlphaFoldDB" id="A0A9X1DCV5"/>
<dbReference type="Pfam" id="PF08327">
    <property type="entry name" value="AHSA1"/>
    <property type="match status" value="1"/>
</dbReference>
<sequence>MTDAALKTGTDEIVVEDVLPFPPARIWQALTSGAMMARWLMEPAGFEPVVGNRFTFKTTPAGGWDGFIRCEVLEIVPGQRFAFRWQGGHADNVGYGSLLDTLVTFTLAPDGQGTRLKMVHSGFERPKNEIAYTNMSDGWVKVIDRLETVAEQSD</sequence>
<dbReference type="Gene3D" id="3.30.530.20">
    <property type="match status" value="1"/>
</dbReference>
<dbReference type="EMBL" id="JAHGAW010000007">
    <property type="protein sequence ID" value="MBT2187535.1"/>
    <property type="molecule type" value="Genomic_DNA"/>
</dbReference>
<proteinExistence type="inferred from homology"/>
<dbReference type="InterPro" id="IPR023393">
    <property type="entry name" value="START-like_dom_sf"/>
</dbReference>
<evidence type="ECO:0000313" key="3">
    <source>
        <dbReference type="EMBL" id="MBT2187535.1"/>
    </source>
</evidence>
<feature type="domain" description="Activator of Hsp90 ATPase homologue 1/2-like C-terminal" evidence="2">
    <location>
        <begin position="21"/>
        <end position="150"/>
    </location>
</feature>
<organism evidence="3 4">
    <name type="scientific">Sphingobium nicotianae</name>
    <dbReference type="NCBI Taxonomy" id="2782607"/>
    <lineage>
        <taxon>Bacteria</taxon>
        <taxon>Pseudomonadati</taxon>
        <taxon>Pseudomonadota</taxon>
        <taxon>Alphaproteobacteria</taxon>
        <taxon>Sphingomonadales</taxon>
        <taxon>Sphingomonadaceae</taxon>
        <taxon>Sphingobium</taxon>
    </lineage>
</organism>
<protein>
    <submittedName>
        <fullName evidence="3">SRPBCC domain-containing protein</fullName>
    </submittedName>
</protein>
<evidence type="ECO:0000313" key="4">
    <source>
        <dbReference type="Proteomes" id="UP001138757"/>
    </source>
</evidence>
<name>A0A9X1DCV5_9SPHN</name>